<feature type="chain" id="PRO_5045102053" evidence="3">
    <location>
        <begin position="21"/>
        <end position="363"/>
    </location>
</feature>
<keyword evidence="2" id="KW-0175">Coiled coil</keyword>
<reference evidence="6" key="1">
    <citation type="journal article" date="2019" name="Int. J. Syst. Evol. Microbiol.">
        <title>The Global Catalogue of Microorganisms (GCM) 10K type strain sequencing project: providing services to taxonomists for standard genome sequencing and annotation.</title>
        <authorList>
            <consortium name="The Broad Institute Genomics Platform"/>
            <consortium name="The Broad Institute Genome Sequencing Center for Infectious Disease"/>
            <person name="Wu L."/>
            <person name="Ma J."/>
        </authorList>
    </citation>
    <scope>NUCLEOTIDE SEQUENCE [LARGE SCALE GENOMIC DNA]</scope>
    <source>
        <strain evidence="6">LMG 29894</strain>
    </source>
</reference>
<evidence type="ECO:0000256" key="1">
    <source>
        <dbReference type="ARBA" id="ARBA00022448"/>
    </source>
</evidence>
<organism evidence="5 6">
    <name type="scientific">Chitinimonas lacunae</name>
    <dbReference type="NCBI Taxonomy" id="1963018"/>
    <lineage>
        <taxon>Bacteria</taxon>
        <taxon>Pseudomonadati</taxon>
        <taxon>Pseudomonadota</taxon>
        <taxon>Betaproteobacteria</taxon>
        <taxon>Neisseriales</taxon>
        <taxon>Chitinibacteraceae</taxon>
        <taxon>Chitinimonas</taxon>
    </lineage>
</organism>
<dbReference type="Gene3D" id="1.10.287.470">
    <property type="entry name" value="Helix hairpin bin"/>
    <property type="match status" value="1"/>
</dbReference>
<dbReference type="Gene3D" id="2.40.50.100">
    <property type="match status" value="1"/>
</dbReference>
<accession>A0ABV8MR87</accession>
<evidence type="ECO:0000256" key="2">
    <source>
        <dbReference type="SAM" id="Coils"/>
    </source>
</evidence>
<evidence type="ECO:0000259" key="4">
    <source>
        <dbReference type="Pfam" id="PF25967"/>
    </source>
</evidence>
<dbReference type="Gene3D" id="2.40.420.20">
    <property type="match status" value="1"/>
</dbReference>
<dbReference type="PANTHER" id="PTHR30097:SF4">
    <property type="entry name" value="SLR6042 PROTEIN"/>
    <property type="match status" value="1"/>
</dbReference>
<dbReference type="InterPro" id="IPR058627">
    <property type="entry name" value="MdtA-like_C"/>
</dbReference>
<comment type="caution">
    <text evidence="5">The sequence shown here is derived from an EMBL/GenBank/DDBJ whole genome shotgun (WGS) entry which is preliminary data.</text>
</comment>
<sequence length="363" mass="38536">MNKHLLLVCLLASTIGQVQAHEGHDHSEIARPALSSNRPQRFSDGSVFLPKAAQRRLAVRTVMAVIGEHARTVELNGHVVMDPSTGGKVQAMLAGRIESGPKGLPLPGQAVRKGELLAWVRPAVGIAERSGQRAQQAELRSARTLAAKQLARLRELEGSVSRREIEAAEAELQSLDGRLQALSTGLDSREALIAPVDGVIASIAVVAGQVVEAKEVLLEVIDPARLLIEAQAFDASLVNNLAGASLVGSQTELRYLGGSRALRAGSLPLLFRLEKTDTALALGQPVKLIVRTRSTAKGVVLPTAAVVRNGANESIVWLHTQAERFVPRPVRATPLNGDSVLTQGIEAGARVVTEGATLLNQIR</sequence>
<dbReference type="Proteomes" id="UP001595791">
    <property type="component" value="Unassembled WGS sequence"/>
</dbReference>
<gene>
    <name evidence="5" type="ORF">ACFOW7_14585</name>
</gene>
<dbReference type="Pfam" id="PF25967">
    <property type="entry name" value="RND-MFP_C"/>
    <property type="match status" value="1"/>
</dbReference>
<dbReference type="RefSeq" id="WP_378165530.1">
    <property type="nucleotide sequence ID" value="NZ_JBHSBU010000001.1"/>
</dbReference>
<dbReference type="EMBL" id="JBHSBU010000001">
    <property type="protein sequence ID" value="MFC4160564.1"/>
    <property type="molecule type" value="Genomic_DNA"/>
</dbReference>
<feature type="coiled-coil region" evidence="2">
    <location>
        <begin position="153"/>
        <end position="185"/>
    </location>
</feature>
<dbReference type="PANTHER" id="PTHR30097">
    <property type="entry name" value="CATION EFFLUX SYSTEM PROTEIN CUSB"/>
    <property type="match status" value="1"/>
</dbReference>
<evidence type="ECO:0000256" key="3">
    <source>
        <dbReference type="SAM" id="SignalP"/>
    </source>
</evidence>
<feature type="domain" description="Multidrug resistance protein MdtA-like C-terminal permuted SH3" evidence="4">
    <location>
        <begin position="299"/>
        <end position="356"/>
    </location>
</feature>
<keyword evidence="3" id="KW-0732">Signal</keyword>
<name>A0ABV8MR87_9NEIS</name>
<dbReference type="SUPFAM" id="SSF111369">
    <property type="entry name" value="HlyD-like secretion proteins"/>
    <property type="match status" value="1"/>
</dbReference>
<feature type="signal peptide" evidence="3">
    <location>
        <begin position="1"/>
        <end position="20"/>
    </location>
</feature>
<dbReference type="InterPro" id="IPR051909">
    <property type="entry name" value="MFP_Cation_Efflux"/>
</dbReference>
<keyword evidence="6" id="KW-1185">Reference proteome</keyword>
<evidence type="ECO:0000313" key="5">
    <source>
        <dbReference type="EMBL" id="MFC4160564.1"/>
    </source>
</evidence>
<keyword evidence="1" id="KW-0813">Transport</keyword>
<protein>
    <submittedName>
        <fullName evidence="5">Efflux RND transporter periplasmic adaptor subunit</fullName>
    </submittedName>
</protein>
<evidence type="ECO:0000313" key="6">
    <source>
        <dbReference type="Proteomes" id="UP001595791"/>
    </source>
</evidence>
<proteinExistence type="predicted"/>